<organism evidence="2 3">
    <name type="scientific">Cryptococcus floricola</name>
    <dbReference type="NCBI Taxonomy" id="2591691"/>
    <lineage>
        <taxon>Eukaryota</taxon>
        <taxon>Fungi</taxon>
        <taxon>Dikarya</taxon>
        <taxon>Basidiomycota</taxon>
        <taxon>Agaricomycotina</taxon>
        <taxon>Tremellomycetes</taxon>
        <taxon>Tremellales</taxon>
        <taxon>Cryptococcaceae</taxon>
        <taxon>Cryptococcus</taxon>
    </lineage>
</organism>
<keyword evidence="3" id="KW-1185">Reference proteome</keyword>
<gene>
    <name evidence="2" type="ORF">B9479_003701</name>
</gene>
<dbReference type="AlphaFoldDB" id="A0A5D3AZ51"/>
<name>A0A5D3AZ51_9TREE</name>
<feature type="compositionally biased region" description="Low complexity" evidence="1">
    <location>
        <begin position="61"/>
        <end position="70"/>
    </location>
</feature>
<feature type="region of interest" description="Disordered" evidence="1">
    <location>
        <begin position="1"/>
        <end position="116"/>
    </location>
</feature>
<sequence length="116" mass="12828">MSGPSKPQENVNESGQPAQDKTLSPPPAYINTPPRPATEMERNRPGFVVTSRDEERRREVGGSSSGASSETAVNMSNENQGLPKDQSLQGPTKYEQWYPGDASRDGRPAWWNRLEL</sequence>
<feature type="compositionally biased region" description="Pro residues" evidence="1">
    <location>
        <begin position="24"/>
        <end position="36"/>
    </location>
</feature>
<evidence type="ECO:0000313" key="2">
    <source>
        <dbReference type="EMBL" id="TYJ55551.1"/>
    </source>
</evidence>
<dbReference type="EMBL" id="NIDF01000037">
    <property type="protein sequence ID" value="TYJ55551.1"/>
    <property type="molecule type" value="Genomic_DNA"/>
</dbReference>
<accession>A0A5D3AZ51</accession>
<comment type="caution">
    <text evidence="2">The sequence shown here is derived from an EMBL/GenBank/DDBJ whole genome shotgun (WGS) entry which is preliminary data.</text>
</comment>
<proteinExistence type="predicted"/>
<evidence type="ECO:0000256" key="1">
    <source>
        <dbReference type="SAM" id="MobiDB-lite"/>
    </source>
</evidence>
<dbReference type="Proteomes" id="UP000322245">
    <property type="component" value="Unassembled WGS sequence"/>
</dbReference>
<protein>
    <submittedName>
        <fullName evidence="2">Uncharacterized protein</fullName>
    </submittedName>
</protein>
<feature type="compositionally biased region" description="Polar residues" evidence="1">
    <location>
        <begin position="1"/>
        <end position="22"/>
    </location>
</feature>
<evidence type="ECO:0000313" key="3">
    <source>
        <dbReference type="Proteomes" id="UP000322245"/>
    </source>
</evidence>
<reference evidence="2 3" key="1">
    <citation type="submission" date="2017-05" db="EMBL/GenBank/DDBJ databases">
        <title>The Genome Sequence of Tsuchiyaea wingfieldii DSM 27421.</title>
        <authorList>
            <person name="Cuomo C."/>
            <person name="Passer A."/>
            <person name="Billmyre B."/>
            <person name="Heitman J."/>
        </authorList>
    </citation>
    <scope>NUCLEOTIDE SEQUENCE [LARGE SCALE GENOMIC DNA]</scope>
    <source>
        <strain evidence="2 3">DSM 27421</strain>
    </source>
</reference>
<feature type="compositionally biased region" description="Basic and acidic residues" evidence="1">
    <location>
        <begin position="51"/>
        <end position="60"/>
    </location>
</feature>
<feature type="compositionally biased region" description="Polar residues" evidence="1">
    <location>
        <begin position="71"/>
        <end position="90"/>
    </location>
</feature>